<dbReference type="STRING" id="292564.Cyagr_3055"/>
<reference evidence="3" key="1">
    <citation type="journal article" date="2013" name="Proc. Natl. Acad. Sci. U.S.A.">
        <title>Improving the coverage of the cyanobacterial phylum using diversity-driven genome sequencing.</title>
        <authorList>
            <person name="Shih P.M."/>
            <person name="Wu D."/>
            <person name="Latifi A."/>
            <person name="Axen S.D."/>
            <person name="Fewer D.P."/>
            <person name="Talla E."/>
            <person name="Calteau A."/>
            <person name="Cai F."/>
            <person name="Tandeau de Marsac N."/>
            <person name="Rippka R."/>
            <person name="Herdman M."/>
            <person name="Sivonen K."/>
            <person name="Coursin T."/>
            <person name="Laurent T."/>
            <person name="Goodwin L."/>
            <person name="Nolan M."/>
            <person name="Davenport K.W."/>
            <person name="Han C.S."/>
            <person name="Rubin E.M."/>
            <person name="Eisen J.A."/>
            <person name="Woyke T."/>
            <person name="Gugger M."/>
            <person name="Kerfeld C.A."/>
        </authorList>
    </citation>
    <scope>NUCLEOTIDE SEQUENCE [LARGE SCALE GENOMIC DNA]</scope>
    <source>
        <strain evidence="3">ATCC 27147 / PCC 6307</strain>
    </source>
</reference>
<proteinExistence type="predicted"/>
<accession>K9P9R6</accession>
<dbReference type="HOGENOM" id="CLU_1213430_0_0_3"/>
<dbReference type="KEGG" id="cgc:Cyagr_3055"/>
<dbReference type="AlphaFoldDB" id="K9P9R6"/>
<name>K9P9R6_CYAGP</name>
<dbReference type="EMBL" id="CP003495">
    <property type="protein sequence ID" value="AFY30137.1"/>
    <property type="molecule type" value="Genomic_DNA"/>
</dbReference>
<evidence type="ECO:0000313" key="2">
    <source>
        <dbReference type="EMBL" id="AFY30137.1"/>
    </source>
</evidence>
<feature type="region of interest" description="Disordered" evidence="1">
    <location>
        <begin position="204"/>
        <end position="223"/>
    </location>
</feature>
<evidence type="ECO:0000256" key="1">
    <source>
        <dbReference type="SAM" id="MobiDB-lite"/>
    </source>
</evidence>
<dbReference type="Proteomes" id="UP000010388">
    <property type="component" value="Chromosome"/>
</dbReference>
<sequence>MQHEQSFADSFNSFMRSKAQQYGCSFHSFSVDGQDRDAGSDYVLTDANRFAMVEFKYTSRDLLSEKNKPRRLVLCKKLLARDDMRILHDKCHFVSWTEPPTMSVRTNIYRHEICTRAVFGAHCGLEADLANDATRAQAAVFAEEFFSGAGIRSLSLNDFQTYVAWVMAETSASSNTTLELLTHDPSAKELTLVRFSSLSQAHSWVQSHLPPPPTRRRGHSHGI</sequence>
<organism evidence="2 3">
    <name type="scientific">Cyanobium gracile (strain ATCC 27147 / PCC 6307)</name>
    <dbReference type="NCBI Taxonomy" id="292564"/>
    <lineage>
        <taxon>Bacteria</taxon>
        <taxon>Bacillati</taxon>
        <taxon>Cyanobacteriota</taxon>
        <taxon>Cyanophyceae</taxon>
        <taxon>Synechococcales</taxon>
        <taxon>Prochlorococcaceae</taxon>
        <taxon>Cyanobium</taxon>
    </lineage>
</organism>
<feature type="compositionally biased region" description="Basic residues" evidence="1">
    <location>
        <begin position="214"/>
        <end position="223"/>
    </location>
</feature>
<evidence type="ECO:0000313" key="3">
    <source>
        <dbReference type="Proteomes" id="UP000010388"/>
    </source>
</evidence>
<protein>
    <submittedName>
        <fullName evidence="2">Uncharacterized protein</fullName>
    </submittedName>
</protein>
<gene>
    <name evidence="2" type="ordered locus">Cyagr_3055</name>
</gene>